<dbReference type="OrthoDB" id="3995855at2759"/>
<feature type="compositionally biased region" description="Basic and acidic residues" evidence="5">
    <location>
        <begin position="944"/>
        <end position="953"/>
    </location>
</feature>
<comment type="caution">
    <text evidence="6">The sequence shown here is derived from an EMBL/GenBank/DDBJ whole genome shotgun (WGS) entry which is preliminary data.</text>
</comment>
<evidence type="ECO:0000256" key="5">
    <source>
        <dbReference type="SAM" id="MobiDB-lite"/>
    </source>
</evidence>
<feature type="compositionally biased region" description="Basic and acidic residues" evidence="5">
    <location>
        <begin position="1060"/>
        <end position="1071"/>
    </location>
</feature>
<feature type="compositionally biased region" description="Basic and acidic residues" evidence="5">
    <location>
        <begin position="903"/>
        <end position="915"/>
    </location>
</feature>
<dbReference type="GO" id="GO:0030479">
    <property type="term" value="C:actin cortical patch"/>
    <property type="evidence" value="ECO:0007669"/>
    <property type="project" value="UniProtKB-SubCell"/>
</dbReference>
<feature type="compositionally biased region" description="Low complexity" evidence="5">
    <location>
        <begin position="677"/>
        <end position="689"/>
    </location>
</feature>
<comment type="function">
    <text evidence="1">Involved in mitochondrial migration along actin filaments.</text>
</comment>
<feature type="compositionally biased region" description="Polar residues" evidence="5">
    <location>
        <begin position="530"/>
        <end position="546"/>
    </location>
</feature>
<sequence length="1238" mass="138299">MSADELPPIPTRPQRQSGSLSPAPTIPARPNSKSPTPQVPTRRPNRAKTSDLNDLMQNTDDQLKDMQNLIMKRSDDSKTHSEQLRDQEDNLQKGKEDLLGTNEMEFELQEEKERLLKKKEIELKERSIHQANREKELEMLEKRREELMLEREREGEQELRRQEELELEDEKQRELERKQELELETKRKELEQLEREHRLAREKSTRLEAKNTSSTEPKESLNSGSDAALEKVGGTQEERNTPCIPERPKKSQSPADMESKADVGHPKIPERRPRPIGRRSTETPAVPGRRPESLERNISGSPTVPESKPDTMKRATLAEFPSIPQRRPERLKKEVSDESATLSEKKPETFEKEPNESFSAPEKQPSSLEKKSSNGSSHSEKNPESTGIKSPAEPPVAPEKNPEPVEEKSTNNSPVLPEKRPETLEKKLSSGITTPSEKEPENLELKPSHDSPIAPERKTEPEEKKPSTEPLKGQSTVSSVETEKGQIAESNPESLPALDRKPEIGENTRELSSKPEIKRLESEELRTPPSDVSKQGSIESSVTSEQQQEKPKMEENSAKKLAVDETENEAEASAKQEEKKPEEPAKDAVKKKAPPVPKKPSSRIVAFQEMLRKQQMEEMQGSHRKGPEPVHLEPKGNNTGIDSSESSRPSVPQRPARQPINAERSKFANNLNGLFALPGMSPMGGLPPSFTKKLDPAASTLSQEKEKENQTPSSSASGVRPPRARGPRGRKLPSNVASVEKVSSESKTNEIEIFKTWKTVVHKREEPAVPERPNSLSRKATESDNEKAVEVTNPIHFDLDSDKAVRPLQETSIAESHGNSFHNTQESTVLPKEDIGVNESKITQTPSDLESVKKTEESLIPGRPLESQGDKQPLVPGRPPISGSSTISDFTKPDEPLISGKLAEPEEKEQQHEDNPSIPEGSSKKQGQEQDIVPERPSTSKSSTIDDLKKSDEPLISEKPAGPEGKELEQTEEPLIPERPSRKQEERQPPVPERPSTSGSSANFDPIKSSEPVVLEKPAGHEGKEQEHNAETSIPETPSKHQKPLVPERPLTSGSSTIHDFTKPDEQVVSEHEDEPPIPERPSKKQEEKKPLVPERPSTLRSTTADEAILSVRPTTHQGKEHENSNEPLIPQRPTRLTKESGEMFKSEHLAEKPEDEKHLDLPKDFPEVTEPVPETSFSLGSTENNSEKRSNIDLLSTVKDVGESQLQRSDFELNALSKDQDLAEKLKQGLKQDDKEG</sequence>
<feature type="compositionally biased region" description="Basic and acidic residues" evidence="5">
    <location>
        <begin position="257"/>
        <end position="273"/>
    </location>
</feature>
<feature type="compositionally biased region" description="Basic and acidic residues" evidence="5">
    <location>
        <begin position="368"/>
        <end position="383"/>
    </location>
</feature>
<feature type="compositionally biased region" description="Basic and acidic residues" evidence="5">
    <location>
        <begin position="1081"/>
        <end position="1093"/>
    </location>
</feature>
<evidence type="ECO:0000313" key="7">
    <source>
        <dbReference type="Proteomes" id="UP000187013"/>
    </source>
</evidence>
<name>A0A1Q3AIN6_ZYGRO</name>
<feature type="compositionally biased region" description="Basic and acidic residues" evidence="5">
    <location>
        <begin position="417"/>
        <end position="428"/>
    </location>
</feature>
<feature type="compositionally biased region" description="Basic and acidic residues" evidence="5">
    <location>
        <begin position="572"/>
        <end position="590"/>
    </location>
</feature>
<feature type="compositionally biased region" description="Basic and acidic residues" evidence="5">
    <location>
        <begin position="742"/>
        <end position="755"/>
    </location>
</feature>
<accession>A0A1Q3AIN6</accession>
<dbReference type="Proteomes" id="UP000187013">
    <property type="component" value="Unassembled WGS sequence"/>
</dbReference>
<feature type="compositionally biased region" description="Basic and acidic residues" evidence="5">
    <location>
        <begin position="72"/>
        <end position="98"/>
    </location>
</feature>
<dbReference type="InterPro" id="IPR021582">
    <property type="entry name" value="Aim21"/>
</dbReference>
<feature type="compositionally biased region" description="Basic and acidic residues" evidence="5">
    <location>
        <begin position="1137"/>
        <end position="1167"/>
    </location>
</feature>
<proteinExistence type="inferred from homology"/>
<feature type="compositionally biased region" description="Polar residues" evidence="5">
    <location>
        <begin position="13"/>
        <end position="22"/>
    </location>
</feature>
<feature type="compositionally biased region" description="Basic and acidic residues" evidence="5">
    <location>
        <begin position="149"/>
        <end position="209"/>
    </location>
</feature>
<feature type="compositionally biased region" description="Basic and acidic residues" evidence="5">
    <location>
        <begin position="1018"/>
        <end position="1030"/>
    </location>
</feature>
<evidence type="ECO:0000256" key="2">
    <source>
        <dbReference type="ARBA" id="ARBA00004134"/>
    </source>
</evidence>
<feature type="compositionally biased region" description="Basic and acidic residues" evidence="5">
    <location>
        <begin position="326"/>
        <end position="336"/>
    </location>
</feature>
<organism evidence="6 7">
    <name type="scientific">Zygosaccharomyces rouxii</name>
    <dbReference type="NCBI Taxonomy" id="4956"/>
    <lineage>
        <taxon>Eukaryota</taxon>
        <taxon>Fungi</taxon>
        <taxon>Dikarya</taxon>
        <taxon>Ascomycota</taxon>
        <taxon>Saccharomycotina</taxon>
        <taxon>Saccharomycetes</taxon>
        <taxon>Saccharomycetales</taxon>
        <taxon>Saccharomycetaceae</taxon>
        <taxon>Zygosaccharomyces</taxon>
    </lineage>
</organism>
<dbReference type="AlphaFoldDB" id="A0A1Q3AIN6"/>
<feature type="compositionally biased region" description="Polar residues" evidence="5">
    <location>
        <begin position="50"/>
        <end position="60"/>
    </location>
</feature>
<protein>
    <recommendedName>
        <fullName evidence="4">Altered inheritance of mitochondria protein 21</fullName>
    </recommendedName>
</protein>
<evidence type="ECO:0000313" key="6">
    <source>
        <dbReference type="EMBL" id="GAV55525.1"/>
    </source>
</evidence>
<gene>
    <name evidence="6" type="ORF">ZYGR_0AV01570</name>
</gene>
<evidence type="ECO:0000256" key="1">
    <source>
        <dbReference type="ARBA" id="ARBA00002092"/>
    </source>
</evidence>
<feature type="region of interest" description="Disordered" evidence="5">
    <location>
        <begin position="1"/>
        <end position="102"/>
    </location>
</feature>
<evidence type="ECO:0000256" key="4">
    <source>
        <dbReference type="ARBA" id="ARBA00021016"/>
    </source>
</evidence>
<reference evidence="6 7" key="1">
    <citation type="submission" date="2016-08" db="EMBL/GenBank/DDBJ databases">
        <title>Draft genome sequence of allopolyploid Zygosaccharomyces rouxii.</title>
        <authorList>
            <person name="Watanabe J."/>
            <person name="Uehara K."/>
            <person name="Mogi Y."/>
            <person name="Tsukioka Y."/>
        </authorList>
    </citation>
    <scope>NUCLEOTIDE SEQUENCE [LARGE SCALE GENOMIC DNA]</scope>
    <source>
        <strain evidence="6 7">NBRC 110957</strain>
    </source>
</reference>
<dbReference type="EMBL" id="BDGX01000048">
    <property type="protein sequence ID" value="GAV55525.1"/>
    <property type="molecule type" value="Genomic_DNA"/>
</dbReference>
<comment type="similarity">
    <text evidence="3">Belongs to the AIM21 family.</text>
</comment>
<feature type="compositionally biased region" description="Basic residues" evidence="5">
    <location>
        <begin position="722"/>
        <end position="731"/>
    </location>
</feature>
<comment type="subcellular location">
    <subcellularLocation>
        <location evidence="2">Cytoplasm</location>
        <location evidence="2">Cytoskeleton</location>
        <location evidence="2">Actin patch</location>
    </subcellularLocation>
</comment>
<feature type="compositionally biased region" description="Basic and acidic residues" evidence="5">
    <location>
        <begin position="436"/>
        <end position="467"/>
    </location>
</feature>
<evidence type="ECO:0000256" key="3">
    <source>
        <dbReference type="ARBA" id="ARBA00006466"/>
    </source>
</evidence>
<feature type="compositionally biased region" description="Polar residues" evidence="5">
    <location>
        <begin position="1176"/>
        <end position="1185"/>
    </location>
</feature>
<feature type="compositionally biased region" description="Basic and acidic residues" evidence="5">
    <location>
        <begin position="547"/>
        <end position="563"/>
    </location>
</feature>
<dbReference type="Pfam" id="PF11489">
    <property type="entry name" value="Aim21"/>
    <property type="match status" value="1"/>
</dbReference>
<feature type="compositionally biased region" description="Polar residues" evidence="5">
    <location>
        <begin position="636"/>
        <end position="650"/>
    </location>
</feature>
<feature type="compositionally biased region" description="Basic and acidic residues" evidence="5">
    <location>
        <begin position="400"/>
        <end position="409"/>
    </location>
</feature>
<feature type="region of interest" description="Disordered" evidence="5">
    <location>
        <begin position="812"/>
        <end position="1194"/>
    </location>
</feature>
<feature type="compositionally biased region" description="Basic and acidic residues" evidence="5">
    <location>
        <begin position="979"/>
        <end position="988"/>
    </location>
</feature>
<feature type="compositionally biased region" description="Polar residues" evidence="5">
    <location>
        <begin position="210"/>
        <end position="225"/>
    </location>
</feature>
<feature type="region of interest" description="Disordered" evidence="5">
    <location>
        <begin position="149"/>
        <end position="795"/>
    </location>
</feature>
<feature type="compositionally biased region" description="Basic and acidic residues" evidence="5">
    <location>
        <begin position="343"/>
        <end position="355"/>
    </location>
</feature>
<feature type="compositionally biased region" description="Basic and acidic residues" evidence="5">
    <location>
        <begin position="498"/>
        <end position="526"/>
    </location>
</feature>
<feature type="compositionally biased region" description="Basic and acidic residues" evidence="5">
    <location>
        <begin position="625"/>
        <end position="634"/>
    </location>
</feature>
<feature type="compositionally biased region" description="Polar residues" evidence="5">
    <location>
        <begin position="812"/>
        <end position="828"/>
    </location>
</feature>
<feature type="compositionally biased region" description="Basic and acidic residues" evidence="5">
    <location>
        <begin position="779"/>
        <end position="789"/>
    </location>
</feature>